<name>A0A5B7EHB3_PORTR</name>
<comment type="caution">
    <text evidence="2">The sequence shown here is derived from an EMBL/GenBank/DDBJ whole genome shotgun (WGS) entry which is preliminary data.</text>
</comment>
<keyword evidence="3" id="KW-1185">Reference proteome</keyword>
<evidence type="ECO:0000313" key="2">
    <source>
        <dbReference type="EMBL" id="MPC32707.1"/>
    </source>
</evidence>
<reference evidence="2 3" key="1">
    <citation type="submission" date="2019-05" db="EMBL/GenBank/DDBJ databases">
        <title>Another draft genome of Portunus trituberculatus and its Hox gene families provides insights of decapod evolution.</title>
        <authorList>
            <person name="Jeong J.-H."/>
            <person name="Song I."/>
            <person name="Kim S."/>
            <person name="Choi T."/>
            <person name="Kim D."/>
            <person name="Ryu S."/>
            <person name="Kim W."/>
        </authorList>
    </citation>
    <scope>NUCLEOTIDE SEQUENCE [LARGE SCALE GENOMIC DNA]</scope>
    <source>
        <tissue evidence="2">Muscle</tissue>
    </source>
</reference>
<organism evidence="2 3">
    <name type="scientific">Portunus trituberculatus</name>
    <name type="common">Swimming crab</name>
    <name type="synonym">Neptunus trituberculatus</name>
    <dbReference type="NCBI Taxonomy" id="210409"/>
    <lineage>
        <taxon>Eukaryota</taxon>
        <taxon>Metazoa</taxon>
        <taxon>Ecdysozoa</taxon>
        <taxon>Arthropoda</taxon>
        <taxon>Crustacea</taxon>
        <taxon>Multicrustacea</taxon>
        <taxon>Malacostraca</taxon>
        <taxon>Eumalacostraca</taxon>
        <taxon>Eucarida</taxon>
        <taxon>Decapoda</taxon>
        <taxon>Pleocyemata</taxon>
        <taxon>Brachyura</taxon>
        <taxon>Eubrachyura</taxon>
        <taxon>Portunoidea</taxon>
        <taxon>Portunidae</taxon>
        <taxon>Portuninae</taxon>
        <taxon>Portunus</taxon>
    </lineage>
</organism>
<dbReference type="EMBL" id="VSRR010002677">
    <property type="protein sequence ID" value="MPC32707.1"/>
    <property type="molecule type" value="Genomic_DNA"/>
</dbReference>
<feature type="chain" id="PRO_5022687574" evidence="1">
    <location>
        <begin position="26"/>
        <end position="131"/>
    </location>
</feature>
<dbReference type="Proteomes" id="UP000324222">
    <property type="component" value="Unassembled WGS sequence"/>
</dbReference>
<protein>
    <submittedName>
        <fullName evidence="2">Uncharacterized protein</fullName>
    </submittedName>
</protein>
<gene>
    <name evidence="2" type="ORF">E2C01_026033</name>
</gene>
<evidence type="ECO:0000256" key="1">
    <source>
        <dbReference type="SAM" id="SignalP"/>
    </source>
</evidence>
<sequence length="131" mass="14577">MGGCGGLRITVLLCVFVTLITEVRRRLATAVVMVVSDRKFWSPTCWSARARASHFRLSHPHLYPLSSFLLLITSLVLSSSHWANTPEFTTGYEERPLFSVSVRQEAQGSFLGITSYPHYIGYSCPGPLLLS</sequence>
<keyword evidence="1" id="KW-0732">Signal</keyword>
<feature type="signal peptide" evidence="1">
    <location>
        <begin position="1"/>
        <end position="25"/>
    </location>
</feature>
<proteinExistence type="predicted"/>
<accession>A0A5B7EHB3</accession>
<dbReference type="AlphaFoldDB" id="A0A5B7EHB3"/>
<evidence type="ECO:0000313" key="3">
    <source>
        <dbReference type="Proteomes" id="UP000324222"/>
    </source>
</evidence>